<name>A0A2S3R2N5_VIBVL</name>
<evidence type="ECO:0000256" key="1">
    <source>
        <dbReference type="SAM" id="MobiDB-lite"/>
    </source>
</evidence>
<reference evidence="2 3" key="1">
    <citation type="journal article" date="2018" name="Front. Microbiol.">
        <title>Phylogeny of Vibrio vulnificus from the Analysis of the Core-Genome: Implications for Intra-Species Taxonomy.</title>
        <authorList>
            <person name="Roig F.J."/>
            <person name="Gonzalez-Candelas F."/>
            <person name="Sanjuan E."/>
            <person name="Fouz B."/>
            <person name="Feil E.J."/>
            <person name="Llorens C."/>
            <person name="Baker-Austin C."/>
            <person name="Oliver J.D."/>
            <person name="Danin-Poleg Y."/>
            <person name="Gibas C.J."/>
            <person name="Kashi Y."/>
            <person name="Gulig P.A."/>
            <person name="Morrison S.S."/>
            <person name="Amaro C."/>
        </authorList>
    </citation>
    <scope>NUCLEOTIDE SEQUENCE [LARGE SCALE GENOMIC DNA]</scope>
    <source>
        <strain evidence="2 3">CECT4608</strain>
    </source>
</reference>
<accession>A0A2S3R2N5</accession>
<protein>
    <submittedName>
        <fullName evidence="2">Uncharacterized protein</fullName>
    </submittedName>
</protein>
<feature type="region of interest" description="Disordered" evidence="1">
    <location>
        <begin position="350"/>
        <end position="370"/>
    </location>
</feature>
<dbReference type="Proteomes" id="UP000237466">
    <property type="component" value="Unassembled WGS sequence"/>
</dbReference>
<comment type="caution">
    <text evidence="2">The sequence shown here is derived from an EMBL/GenBank/DDBJ whole genome shotgun (WGS) entry which is preliminary data.</text>
</comment>
<organism evidence="2 3">
    <name type="scientific">Vibrio vulnificus</name>
    <dbReference type="NCBI Taxonomy" id="672"/>
    <lineage>
        <taxon>Bacteria</taxon>
        <taxon>Pseudomonadati</taxon>
        <taxon>Pseudomonadota</taxon>
        <taxon>Gammaproteobacteria</taxon>
        <taxon>Vibrionales</taxon>
        <taxon>Vibrionaceae</taxon>
        <taxon>Vibrio</taxon>
    </lineage>
</organism>
<gene>
    <name evidence="2" type="ORF">CRN52_11745</name>
</gene>
<proteinExistence type="predicted"/>
<evidence type="ECO:0000313" key="3">
    <source>
        <dbReference type="Proteomes" id="UP000237466"/>
    </source>
</evidence>
<evidence type="ECO:0000313" key="2">
    <source>
        <dbReference type="EMBL" id="POB47641.1"/>
    </source>
</evidence>
<feature type="compositionally biased region" description="Polar residues" evidence="1">
    <location>
        <begin position="350"/>
        <end position="363"/>
    </location>
</feature>
<dbReference type="RefSeq" id="WP_045612929.1">
    <property type="nucleotide sequence ID" value="NZ_CABMOC010000001.1"/>
</dbReference>
<sequence>MRRKLERGIATLLITSVLLSIALVVTLGSYKTLFYQIKRAQNEVKSRQDHWLAEGGLECIYTKAVQDGVIPTASSIPECNIGSNTIVFTYEALAAMNNPTKVSSKVGYAGLSKNIVGSSSTSGYGAIKSTSNLYFNGSNSINPDPSKKSETENEWECRVATFKGTLKIFGNLTNKGLVDTVKPSNDFPSGQRCQSGFQSTLISSPTTENKDFVQDSKLDPFKDYFNTKRESWFEVMKNKKFTKISSTSLTDSNGNIKYSQDELPPPARVENCGKKISDQIANGHDLLWVYGSCHLSDSELATLGENVNAKTPTGVVIVSHNGLFTTKGALRFKGLIYHFVSGKEVTDPSTGEKNYQADFSPTESDWESRDSDTITDLNTLKSDLTGDMAHHSLSLSDIVYYQRGAFHPSGGYVMDAYGKAALFNAALNLHFDSDAVSTPLSKINGKLKWQEGSWNAN</sequence>
<dbReference type="AlphaFoldDB" id="A0A2S3R2N5"/>
<dbReference type="EMBL" id="PDGH01000100">
    <property type="protein sequence ID" value="POB47641.1"/>
    <property type="molecule type" value="Genomic_DNA"/>
</dbReference>